<evidence type="ECO:0000313" key="3">
    <source>
        <dbReference type="Proteomes" id="UP001224775"/>
    </source>
</evidence>
<dbReference type="EMBL" id="JATAAI010000006">
    <property type="protein sequence ID" value="KAK1745191.1"/>
    <property type="molecule type" value="Genomic_DNA"/>
</dbReference>
<dbReference type="Pfam" id="PF11028">
    <property type="entry name" value="TMEM260-like"/>
    <property type="match status" value="1"/>
</dbReference>
<gene>
    <name evidence="2" type="ORF">QTG54_004482</name>
</gene>
<keyword evidence="1" id="KW-1133">Transmembrane helix</keyword>
<sequence length="309" mass="33622">MGLNCTFAFLTTTAIALAVYLQTASDSIAGGDAGELVAEGCKLGIAHPPGYPLFTIIVYFITSLGKHYLQNLSPAYLVNATSCLFGSIASGLVAATVYEISTNLRKEDEKDQPIVRQSSSIAAGLMCAFSPLLWQYNTSAEVFAIHNLFVASIVFALTKYNQQKHSLRVLVIGAYLCGLSLTNQHTAILLVVPVAAWVLFSSTIERKKLIVISFVSFVAGIICYVSLPIFETMYPHAGSWGNVKTMRGFIHHFLRKDYGTLQLWSGGGDNTTEDMITRTLSWVADFAMHQLCHPALMCFLCSAAPDLLS</sequence>
<organism evidence="2 3">
    <name type="scientific">Skeletonema marinoi</name>
    <dbReference type="NCBI Taxonomy" id="267567"/>
    <lineage>
        <taxon>Eukaryota</taxon>
        <taxon>Sar</taxon>
        <taxon>Stramenopiles</taxon>
        <taxon>Ochrophyta</taxon>
        <taxon>Bacillariophyta</taxon>
        <taxon>Coscinodiscophyceae</taxon>
        <taxon>Thalassiosirophycidae</taxon>
        <taxon>Thalassiosirales</taxon>
        <taxon>Skeletonemataceae</taxon>
        <taxon>Skeletonema</taxon>
        <taxon>Skeletonema marinoi-dohrnii complex</taxon>
    </lineage>
</organism>
<name>A0AAD8YES9_9STRA</name>
<protein>
    <submittedName>
        <fullName evidence="2">DUF2723 domain-containing transmembrane protein</fullName>
    </submittedName>
</protein>
<feature type="transmembrane region" description="Helical" evidence="1">
    <location>
        <begin position="142"/>
        <end position="160"/>
    </location>
</feature>
<reference evidence="2" key="1">
    <citation type="submission" date="2023-06" db="EMBL/GenBank/DDBJ databases">
        <title>Survivors Of The Sea: Transcriptome response of Skeletonema marinoi to long-term dormancy.</title>
        <authorList>
            <person name="Pinder M.I.M."/>
            <person name="Kourtchenko O."/>
            <person name="Robertson E.K."/>
            <person name="Larsson T."/>
            <person name="Maumus F."/>
            <person name="Osuna-Cruz C.M."/>
            <person name="Vancaester E."/>
            <person name="Stenow R."/>
            <person name="Vandepoele K."/>
            <person name="Ploug H."/>
            <person name="Bruchert V."/>
            <person name="Godhe A."/>
            <person name="Topel M."/>
        </authorList>
    </citation>
    <scope>NUCLEOTIDE SEQUENCE</scope>
    <source>
        <strain evidence="2">R05AC</strain>
    </source>
</reference>
<dbReference type="InterPro" id="IPR021280">
    <property type="entry name" value="TMEM260-like"/>
</dbReference>
<proteinExistence type="predicted"/>
<evidence type="ECO:0000313" key="2">
    <source>
        <dbReference type="EMBL" id="KAK1745191.1"/>
    </source>
</evidence>
<keyword evidence="3" id="KW-1185">Reference proteome</keyword>
<feature type="transmembrane region" description="Helical" evidence="1">
    <location>
        <begin position="209"/>
        <end position="230"/>
    </location>
</feature>
<feature type="transmembrane region" description="Helical" evidence="1">
    <location>
        <begin position="51"/>
        <end position="69"/>
    </location>
</feature>
<dbReference type="PANTHER" id="PTHR16214:SF3">
    <property type="entry name" value="TRANSMEMBRANE PROTEIN 260"/>
    <property type="match status" value="1"/>
</dbReference>
<dbReference type="InterPro" id="IPR052724">
    <property type="entry name" value="GT117_domain-containing"/>
</dbReference>
<evidence type="ECO:0000256" key="1">
    <source>
        <dbReference type="SAM" id="Phobius"/>
    </source>
</evidence>
<dbReference type="Proteomes" id="UP001224775">
    <property type="component" value="Unassembled WGS sequence"/>
</dbReference>
<keyword evidence="1 2" id="KW-0812">Transmembrane</keyword>
<dbReference type="AlphaFoldDB" id="A0AAD8YES9"/>
<accession>A0AAD8YES9</accession>
<dbReference type="PANTHER" id="PTHR16214">
    <property type="entry name" value="TRANSMEMBRANE PROTEIN 260"/>
    <property type="match status" value="1"/>
</dbReference>
<keyword evidence="1" id="KW-0472">Membrane</keyword>
<feature type="transmembrane region" description="Helical" evidence="1">
    <location>
        <begin position="75"/>
        <end position="98"/>
    </location>
</feature>
<comment type="caution">
    <text evidence="2">The sequence shown here is derived from an EMBL/GenBank/DDBJ whole genome shotgun (WGS) entry which is preliminary data.</text>
</comment>